<proteinExistence type="predicted"/>
<sequence length="235" mass="26883">MDSKPHTDNDYTSDSASEHPESASYGGAMFSGSQDFMVAGGTFHNVTNNYTTASTVPPDFRSIPLGDIYLQNELELDRGSHTVGHLRDRGFVRRVYSARVVGLDGNLTVAMYQGDGAQKEWREDILRYTWLRNPYFVQLWGITTSSTMHAAVFYDDLIPVEQFFELYRHSSILTAYIHGYCNTEFEVTWDYSYSSFKRSLDQGQCTFWICRSTGRLRTEFRPSQGPYFPWISTVG</sequence>
<evidence type="ECO:0000313" key="2">
    <source>
        <dbReference type="EMBL" id="KAJ7760211.1"/>
    </source>
</evidence>
<dbReference type="EMBL" id="JARJLG010000049">
    <property type="protein sequence ID" value="KAJ7760211.1"/>
    <property type="molecule type" value="Genomic_DNA"/>
</dbReference>
<evidence type="ECO:0000256" key="1">
    <source>
        <dbReference type="SAM" id="MobiDB-lite"/>
    </source>
</evidence>
<organism evidence="2 3">
    <name type="scientific">Mycena maculata</name>
    <dbReference type="NCBI Taxonomy" id="230809"/>
    <lineage>
        <taxon>Eukaryota</taxon>
        <taxon>Fungi</taxon>
        <taxon>Dikarya</taxon>
        <taxon>Basidiomycota</taxon>
        <taxon>Agaricomycotina</taxon>
        <taxon>Agaricomycetes</taxon>
        <taxon>Agaricomycetidae</taxon>
        <taxon>Agaricales</taxon>
        <taxon>Marasmiineae</taxon>
        <taxon>Mycenaceae</taxon>
        <taxon>Mycena</taxon>
    </lineage>
</organism>
<reference evidence="2" key="1">
    <citation type="submission" date="2023-03" db="EMBL/GenBank/DDBJ databases">
        <title>Massive genome expansion in bonnet fungi (Mycena s.s.) driven by repeated elements and novel gene families across ecological guilds.</title>
        <authorList>
            <consortium name="Lawrence Berkeley National Laboratory"/>
            <person name="Harder C.B."/>
            <person name="Miyauchi S."/>
            <person name="Viragh M."/>
            <person name="Kuo A."/>
            <person name="Thoen E."/>
            <person name="Andreopoulos B."/>
            <person name="Lu D."/>
            <person name="Skrede I."/>
            <person name="Drula E."/>
            <person name="Henrissat B."/>
            <person name="Morin E."/>
            <person name="Kohler A."/>
            <person name="Barry K."/>
            <person name="LaButti K."/>
            <person name="Morin E."/>
            <person name="Salamov A."/>
            <person name="Lipzen A."/>
            <person name="Mereny Z."/>
            <person name="Hegedus B."/>
            <person name="Baldrian P."/>
            <person name="Stursova M."/>
            <person name="Weitz H."/>
            <person name="Taylor A."/>
            <person name="Grigoriev I.V."/>
            <person name="Nagy L.G."/>
            <person name="Martin F."/>
            <person name="Kauserud H."/>
        </authorList>
    </citation>
    <scope>NUCLEOTIDE SEQUENCE</scope>
    <source>
        <strain evidence="2">CBHHK188m</strain>
    </source>
</reference>
<name>A0AAD7J9L0_9AGAR</name>
<accession>A0AAD7J9L0</accession>
<gene>
    <name evidence="2" type="ORF">DFH07DRAFT_957593</name>
</gene>
<dbReference type="Proteomes" id="UP001215280">
    <property type="component" value="Unassembled WGS sequence"/>
</dbReference>
<evidence type="ECO:0000313" key="3">
    <source>
        <dbReference type="Proteomes" id="UP001215280"/>
    </source>
</evidence>
<dbReference type="AlphaFoldDB" id="A0AAD7J9L0"/>
<feature type="region of interest" description="Disordered" evidence="1">
    <location>
        <begin position="1"/>
        <end position="25"/>
    </location>
</feature>
<keyword evidence="3" id="KW-1185">Reference proteome</keyword>
<comment type="caution">
    <text evidence="2">The sequence shown here is derived from an EMBL/GenBank/DDBJ whole genome shotgun (WGS) entry which is preliminary data.</text>
</comment>
<protein>
    <submittedName>
        <fullName evidence="2">Uncharacterized protein</fullName>
    </submittedName>
</protein>